<dbReference type="OMA" id="MENQKPN"/>
<proteinExistence type="predicted"/>
<organism evidence="2 4">
    <name type="scientific">Metarhizium rileyi (strain RCEF 4871)</name>
    <name type="common">Nomuraea rileyi</name>
    <dbReference type="NCBI Taxonomy" id="1649241"/>
    <lineage>
        <taxon>Eukaryota</taxon>
        <taxon>Fungi</taxon>
        <taxon>Dikarya</taxon>
        <taxon>Ascomycota</taxon>
        <taxon>Pezizomycotina</taxon>
        <taxon>Sordariomycetes</taxon>
        <taxon>Hypocreomycetidae</taxon>
        <taxon>Hypocreales</taxon>
        <taxon>Clavicipitaceae</taxon>
        <taxon>Metarhizium</taxon>
    </lineage>
</organism>
<evidence type="ECO:0000313" key="4">
    <source>
        <dbReference type="Proteomes" id="UP000243498"/>
    </source>
</evidence>
<reference evidence="3" key="3">
    <citation type="journal article" date="2019" name="Microbiol. Resour. Announc.">
        <title>Genome Sequence of Metarhizium rileyi, a Microbial Control Agent for Lepidoptera.</title>
        <authorList>
            <person name="Binneck E."/>
            <person name="Lastra C.C.L."/>
            <person name="Sosa-Gomez D.R."/>
        </authorList>
    </citation>
    <scope>NUCLEOTIDE SEQUENCE</scope>
    <source>
        <strain evidence="3">Cep018-CH2</strain>
    </source>
</reference>
<feature type="region of interest" description="Disordered" evidence="1">
    <location>
        <begin position="1"/>
        <end position="36"/>
    </location>
</feature>
<dbReference type="Proteomes" id="UP000243498">
    <property type="component" value="Unassembled WGS sequence"/>
</dbReference>
<dbReference type="EMBL" id="AZHC01000036">
    <property type="protein sequence ID" value="OAA36290.1"/>
    <property type="molecule type" value="Genomic_DNA"/>
</dbReference>
<dbReference type="OrthoDB" id="3436397at2759"/>
<dbReference type="Proteomes" id="UP000317257">
    <property type="component" value="Unassembled WGS sequence"/>
</dbReference>
<reference evidence="5" key="2">
    <citation type="submission" date="2018-12" db="EMBL/GenBank/DDBJ databases">
        <title>The complete genome of Metarhizium rileyi, a key fungal pathogen of Lepidoptera.</title>
        <authorList>
            <person name="Binneck E."/>
            <person name="Lastra C.C.L."/>
            <person name="Sosa-Gomez D.R."/>
        </authorList>
    </citation>
    <scope>NUCLEOTIDE SEQUENCE [LARGE SCALE GENOMIC DNA]</scope>
    <source>
        <strain evidence="5">Cep018-CH2</strain>
    </source>
</reference>
<accession>A0A166XX57</accession>
<feature type="region of interest" description="Disordered" evidence="1">
    <location>
        <begin position="56"/>
        <end position="77"/>
    </location>
</feature>
<protein>
    <submittedName>
        <fullName evidence="2">Uncharacterized protein</fullName>
    </submittedName>
</protein>
<name>A0A166XX57_METRR</name>
<keyword evidence="4" id="KW-1185">Reference proteome</keyword>
<evidence type="ECO:0000313" key="3">
    <source>
        <dbReference type="EMBL" id="TWU72108.1"/>
    </source>
</evidence>
<accession>A0A5C6G6F1</accession>
<evidence type="ECO:0000313" key="5">
    <source>
        <dbReference type="Proteomes" id="UP000317257"/>
    </source>
</evidence>
<sequence length="104" mass="11697">MPSSNESNAQQESTFKPQLDRAAVDQREREQDSKLNPIVEKITEFIPSAGKVLAPLEKPKPKELSEVPGPPERPQHDNKIEDFIRHQHRSTMPGGDLSTTVSRD</sequence>
<reference evidence="2 4" key="1">
    <citation type="journal article" date="2016" name="Genome Biol. Evol.">
        <title>Divergent and convergent evolution of fungal pathogenicity.</title>
        <authorList>
            <person name="Shang Y."/>
            <person name="Xiao G."/>
            <person name="Zheng P."/>
            <person name="Cen K."/>
            <person name="Zhan S."/>
            <person name="Wang C."/>
        </authorList>
    </citation>
    <scope>NUCLEOTIDE SEQUENCE [LARGE SCALE GENOMIC DNA]</scope>
    <source>
        <strain evidence="2 4">RCEF 4871</strain>
    </source>
</reference>
<comment type="caution">
    <text evidence="2">The sequence shown here is derived from an EMBL/GenBank/DDBJ whole genome shotgun (WGS) entry which is preliminary data.</text>
</comment>
<dbReference type="AlphaFoldDB" id="A0A166XX57"/>
<dbReference type="STRING" id="1081105.A0A166XX57"/>
<dbReference type="EMBL" id="SBHS01000032">
    <property type="protein sequence ID" value="TWU72108.1"/>
    <property type="molecule type" value="Genomic_DNA"/>
</dbReference>
<evidence type="ECO:0000256" key="1">
    <source>
        <dbReference type="SAM" id="MobiDB-lite"/>
    </source>
</evidence>
<feature type="compositionally biased region" description="Polar residues" evidence="1">
    <location>
        <begin position="1"/>
        <end position="16"/>
    </location>
</feature>
<feature type="compositionally biased region" description="Basic and acidic residues" evidence="1">
    <location>
        <begin position="18"/>
        <end position="33"/>
    </location>
</feature>
<evidence type="ECO:0000313" key="2">
    <source>
        <dbReference type="EMBL" id="OAA36290.1"/>
    </source>
</evidence>
<gene>
    <name evidence="3" type="ORF">ED733_001593</name>
    <name evidence="2" type="ORF">NOR_07635</name>
</gene>